<name>A0ABR2NVN3_9ROSI</name>
<organism evidence="2 3">
    <name type="scientific">Hibiscus sabdariffa</name>
    <name type="common">roselle</name>
    <dbReference type="NCBI Taxonomy" id="183260"/>
    <lineage>
        <taxon>Eukaryota</taxon>
        <taxon>Viridiplantae</taxon>
        <taxon>Streptophyta</taxon>
        <taxon>Embryophyta</taxon>
        <taxon>Tracheophyta</taxon>
        <taxon>Spermatophyta</taxon>
        <taxon>Magnoliopsida</taxon>
        <taxon>eudicotyledons</taxon>
        <taxon>Gunneridae</taxon>
        <taxon>Pentapetalae</taxon>
        <taxon>rosids</taxon>
        <taxon>malvids</taxon>
        <taxon>Malvales</taxon>
        <taxon>Malvaceae</taxon>
        <taxon>Malvoideae</taxon>
        <taxon>Hibiscus</taxon>
    </lineage>
</organism>
<gene>
    <name evidence="2" type="ORF">V6N11_061363</name>
</gene>
<dbReference type="EMBL" id="JBBPBN010000097">
    <property type="protein sequence ID" value="KAK8980148.1"/>
    <property type="molecule type" value="Genomic_DNA"/>
</dbReference>
<evidence type="ECO:0000313" key="3">
    <source>
        <dbReference type="Proteomes" id="UP001396334"/>
    </source>
</evidence>
<dbReference type="InterPro" id="IPR046455">
    <property type="entry name" value="Sec7/BIG1-like_C"/>
</dbReference>
<evidence type="ECO:0000259" key="1">
    <source>
        <dbReference type="Pfam" id="PF20252"/>
    </source>
</evidence>
<protein>
    <recommendedName>
        <fullName evidence="1">Sec7/BIG1-like C-terminal domain-containing protein</fullName>
    </recommendedName>
</protein>
<evidence type="ECO:0000313" key="2">
    <source>
        <dbReference type="EMBL" id="KAK8980148.1"/>
    </source>
</evidence>
<keyword evidence="3" id="KW-1185">Reference proteome</keyword>
<dbReference type="Pfam" id="PF20252">
    <property type="entry name" value="BIG2_C"/>
    <property type="match status" value="1"/>
</dbReference>
<accession>A0ABR2NVN3</accession>
<feature type="domain" description="Sec7/BIG1-like C-terminal" evidence="1">
    <location>
        <begin position="5"/>
        <end position="192"/>
    </location>
</feature>
<sequence length="201" mass="22448">MLLGAIDGIQKKYWRILKAPQKIAIMDVLLSLVEFAASYNSYSNLRKRPPLNLLRQELAGTCIYLDVLRKTTSGFTDNIGQHIEPNSSQATDISSDNNGSRLEGIAEEKLVTFCVQVLRDTSDLQSTIGETSSVDVHRVLELRSPIIVKVLNGMCFMNNKIFKNNLGVFYPLLTKLICCDQMDVRGALGDLFRVQLKALLP</sequence>
<reference evidence="2 3" key="1">
    <citation type="journal article" date="2024" name="G3 (Bethesda)">
        <title>Genome assembly of Hibiscus sabdariffa L. provides insights into metabolisms of medicinal natural products.</title>
        <authorList>
            <person name="Kim T."/>
        </authorList>
    </citation>
    <scope>NUCLEOTIDE SEQUENCE [LARGE SCALE GENOMIC DNA]</scope>
    <source>
        <strain evidence="2">TK-2024</strain>
        <tissue evidence="2">Old leaves</tissue>
    </source>
</reference>
<dbReference type="Proteomes" id="UP001396334">
    <property type="component" value="Unassembled WGS sequence"/>
</dbReference>
<comment type="caution">
    <text evidence="2">The sequence shown here is derived from an EMBL/GenBank/DDBJ whole genome shotgun (WGS) entry which is preliminary data.</text>
</comment>
<proteinExistence type="predicted"/>